<dbReference type="PROSITE" id="PS51087">
    <property type="entry name" value="APAG"/>
    <property type="match status" value="1"/>
</dbReference>
<dbReference type="RefSeq" id="WP_114069547.1">
    <property type="nucleotide sequence ID" value="NZ_CP030850.1"/>
</dbReference>
<dbReference type="EMBL" id="CP030850">
    <property type="protein sequence ID" value="AXE20786.1"/>
    <property type="molecule type" value="Genomic_DNA"/>
</dbReference>
<keyword evidence="3" id="KW-1185">Reference proteome</keyword>
<dbReference type="PANTHER" id="PTHR47191:SF2">
    <property type="entry name" value="OS05G0170800 PROTEIN"/>
    <property type="match status" value="1"/>
</dbReference>
<organism evidence="2 3">
    <name type="scientific">Runella rosea</name>
    <dbReference type="NCBI Taxonomy" id="2259595"/>
    <lineage>
        <taxon>Bacteria</taxon>
        <taxon>Pseudomonadati</taxon>
        <taxon>Bacteroidota</taxon>
        <taxon>Cytophagia</taxon>
        <taxon>Cytophagales</taxon>
        <taxon>Spirosomataceae</taxon>
        <taxon>Runella</taxon>
    </lineage>
</organism>
<feature type="domain" description="ApaG" evidence="1">
    <location>
        <begin position="3"/>
        <end position="128"/>
    </location>
</feature>
<dbReference type="Proteomes" id="UP000251993">
    <property type="component" value="Chromosome"/>
</dbReference>
<evidence type="ECO:0000259" key="1">
    <source>
        <dbReference type="PROSITE" id="PS51087"/>
    </source>
</evidence>
<dbReference type="PANTHER" id="PTHR47191">
    <property type="entry name" value="OS05G0170800 PROTEIN"/>
    <property type="match status" value="1"/>
</dbReference>
<name>A0A344TQ65_9BACT</name>
<dbReference type="InterPro" id="IPR007474">
    <property type="entry name" value="ApaG_domain"/>
</dbReference>
<dbReference type="SUPFAM" id="SSF110069">
    <property type="entry name" value="ApaG-like"/>
    <property type="match status" value="1"/>
</dbReference>
<accession>A0A344TQ65</accession>
<evidence type="ECO:0000313" key="3">
    <source>
        <dbReference type="Proteomes" id="UP000251993"/>
    </source>
</evidence>
<evidence type="ECO:0000313" key="2">
    <source>
        <dbReference type="EMBL" id="AXE20786.1"/>
    </source>
</evidence>
<dbReference type="NCBIfam" id="NF003967">
    <property type="entry name" value="PRK05461.1"/>
    <property type="match status" value="1"/>
</dbReference>
<dbReference type="Pfam" id="PF04379">
    <property type="entry name" value="DUF525"/>
    <property type="match status" value="1"/>
</dbReference>
<dbReference type="InterPro" id="IPR050718">
    <property type="entry name" value="ApaG-like"/>
</dbReference>
<proteinExistence type="predicted"/>
<dbReference type="KEGG" id="run:DR864_25165"/>
<protein>
    <submittedName>
        <fullName evidence="2">Co2+/Mg2+ efflux protein ApaG</fullName>
    </submittedName>
</protein>
<reference evidence="2 3" key="1">
    <citation type="submission" date="2018-07" db="EMBL/GenBank/DDBJ databases">
        <title>Genome sequencing of Runella.</title>
        <authorList>
            <person name="Baek M.-G."/>
            <person name="Yi H."/>
        </authorList>
    </citation>
    <scope>NUCLEOTIDE SEQUENCE [LARGE SCALE GENOMIC DNA]</scope>
    <source>
        <strain evidence="2 3">HYN0085</strain>
    </source>
</reference>
<dbReference type="AlphaFoldDB" id="A0A344TQ65"/>
<gene>
    <name evidence="2" type="ORF">DR864_25165</name>
</gene>
<dbReference type="Gene3D" id="2.60.40.1470">
    <property type="entry name" value="ApaG domain"/>
    <property type="match status" value="1"/>
</dbReference>
<sequence length="128" mass="14622">MTSAITEGVRVSVLTQYQPEYSSPMQAHFVFTYRITIENHSEHTVQLLRRHWFIHDSNGTVREVEGEGVVGQQPVLEPGEVHEYVSGCNLRTSMGKMGGTYLMERIMDGKQFNVTIPEFTMIAPYRLN</sequence>
<dbReference type="InterPro" id="IPR036767">
    <property type="entry name" value="ApaG_sf"/>
</dbReference>
<dbReference type="OrthoDB" id="9795226at2"/>